<evidence type="ECO:0008006" key="3">
    <source>
        <dbReference type="Google" id="ProtNLM"/>
    </source>
</evidence>
<dbReference type="EMBL" id="JBHSRD010000006">
    <property type="protein sequence ID" value="MFC6008611.1"/>
    <property type="molecule type" value="Genomic_DNA"/>
</dbReference>
<name>A0ABW1JI76_9ACTN</name>
<proteinExistence type="predicted"/>
<protein>
    <recommendedName>
        <fullName evidence="3">Peptidase C1A papain C-terminal domain-containing protein</fullName>
    </recommendedName>
</protein>
<gene>
    <name evidence="1" type="ORF">ACFQDO_15850</name>
</gene>
<reference evidence="2" key="1">
    <citation type="journal article" date="2019" name="Int. J. Syst. Evol. Microbiol.">
        <title>The Global Catalogue of Microorganisms (GCM) 10K type strain sequencing project: providing services to taxonomists for standard genome sequencing and annotation.</title>
        <authorList>
            <consortium name="The Broad Institute Genomics Platform"/>
            <consortium name="The Broad Institute Genome Sequencing Center for Infectious Disease"/>
            <person name="Wu L."/>
            <person name="Ma J."/>
        </authorList>
    </citation>
    <scope>NUCLEOTIDE SEQUENCE [LARGE SCALE GENOMIC DNA]</scope>
    <source>
        <strain evidence="2">KACC 14249</strain>
    </source>
</reference>
<evidence type="ECO:0000313" key="1">
    <source>
        <dbReference type="EMBL" id="MFC6008611.1"/>
    </source>
</evidence>
<evidence type="ECO:0000313" key="2">
    <source>
        <dbReference type="Proteomes" id="UP001596189"/>
    </source>
</evidence>
<dbReference type="RefSeq" id="WP_345714561.1">
    <property type="nucleotide sequence ID" value="NZ_BAABFP010000002.1"/>
</dbReference>
<sequence>MTYRTIHTSTDGEHPLGRHVNHDPRSRAYAHLSTGRTLQSVRHTRHVPVFDQGSLGSCTGNALTGALATDPLFGGLPQGTTLDEDKAVEIYSAATKIDPYDGEYPPDDTGSDGLSVAKVAQSLGLISGYRHAFSLADALDALQDGPVITGVEWFAGFDRPSADGTVEISGEVRGGHEIVVDEYDAATGKIGLTNSWGDGWGVDGRFHMTAATWGKLLDRQGDVTILVPATAPAPTPDPTPVPDSATFLNADPVVAARVARAAARRGLSIEEWLLRHLKGYFDR</sequence>
<dbReference type="Gene3D" id="3.90.70.10">
    <property type="entry name" value="Cysteine proteinases"/>
    <property type="match status" value="2"/>
</dbReference>
<dbReference type="InterPro" id="IPR038765">
    <property type="entry name" value="Papain-like_cys_pep_sf"/>
</dbReference>
<keyword evidence="2" id="KW-1185">Reference proteome</keyword>
<organism evidence="1 2">
    <name type="scientific">Angustibacter luteus</name>
    <dbReference type="NCBI Taxonomy" id="658456"/>
    <lineage>
        <taxon>Bacteria</taxon>
        <taxon>Bacillati</taxon>
        <taxon>Actinomycetota</taxon>
        <taxon>Actinomycetes</taxon>
        <taxon>Kineosporiales</taxon>
        <taxon>Kineosporiaceae</taxon>
    </lineage>
</organism>
<dbReference type="SUPFAM" id="SSF54001">
    <property type="entry name" value="Cysteine proteinases"/>
    <property type="match status" value="1"/>
</dbReference>
<comment type="caution">
    <text evidence="1">The sequence shown here is derived from an EMBL/GenBank/DDBJ whole genome shotgun (WGS) entry which is preliminary data.</text>
</comment>
<dbReference type="Proteomes" id="UP001596189">
    <property type="component" value="Unassembled WGS sequence"/>
</dbReference>
<accession>A0ABW1JI76</accession>